<evidence type="ECO:0000313" key="10">
    <source>
        <dbReference type="RefSeq" id="XP_003249082.2"/>
    </source>
</evidence>
<dbReference type="GO" id="GO:0016055">
    <property type="term" value="P:Wnt signaling pathway"/>
    <property type="evidence" value="ECO:0007669"/>
    <property type="project" value="UniProtKB-KW"/>
</dbReference>
<evidence type="ECO:0000256" key="4">
    <source>
        <dbReference type="ARBA" id="ARBA00022473"/>
    </source>
</evidence>
<keyword evidence="9" id="KW-1185">Reference proteome</keyword>
<dbReference type="Pfam" id="PF23999">
    <property type="entry name" value="CUSTOS"/>
    <property type="match status" value="1"/>
</dbReference>
<name>A0A7M7GIC4_APIME</name>
<sequence>MLEKNNDDSSSSEDEISTNAIKEATDHQLLKEHYFSNEKFKNTDVSKKPNECNSIEINTNPISLRKKLEHEDTFSNFGVTPTFQNYVAKKLDEMLEKSIKIKKKTTDNIINEKDNESNNYGIKLLNSSSEFLTLEEDLTKFQKKRKMETNIDEKANLLKCKEVAVDPEHILSKIDTKAWTNKRKEIEFNYKKLKNGTLVEKPNNRLGS</sequence>
<reference evidence="10" key="2">
    <citation type="submission" date="2025-04" db="UniProtKB">
        <authorList>
            <consortium name="RefSeq"/>
        </authorList>
    </citation>
    <scope>IDENTIFICATION</scope>
    <source>
        <strain evidence="10">DH4</strain>
        <tissue evidence="10">Whole body</tissue>
    </source>
</reference>
<evidence type="ECO:0000256" key="7">
    <source>
        <dbReference type="SAM" id="MobiDB-lite"/>
    </source>
</evidence>
<gene>
    <name evidence="8" type="primary">100578113</name>
    <name evidence="10" type="synonym">LOC100578113</name>
</gene>
<proteinExistence type="inferred from homology"/>
<organism evidence="8">
    <name type="scientific">Apis mellifera</name>
    <name type="common">Honeybee</name>
    <dbReference type="NCBI Taxonomy" id="7460"/>
    <lineage>
        <taxon>Eukaryota</taxon>
        <taxon>Metazoa</taxon>
        <taxon>Ecdysozoa</taxon>
        <taxon>Arthropoda</taxon>
        <taxon>Hexapoda</taxon>
        <taxon>Insecta</taxon>
        <taxon>Pterygota</taxon>
        <taxon>Neoptera</taxon>
        <taxon>Endopterygota</taxon>
        <taxon>Hymenoptera</taxon>
        <taxon>Apocrita</taxon>
        <taxon>Aculeata</taxon>
        <taxon>Apoidea</taxon>
        <taxon>Anthophila</taxon>
        <taxon>Apidae</taxon>
        <taxon>Apis</taxon>
    </lineage>
</organism>
<accession>A0A8B6XUB0</accession>
<dbReference type="GeneID" id="100578113"/>
<evidence type="ECO:0000256" key="1">
    <source>
        <dbReference type="ARBA" id="ARBA00004259"/>
    </source>
</evidence>
<evidence type="ECO:0000256" key="3">
    <source>
        <dbReference type="ARBA" id="ARBA00013465"/>
    </source>
</evidence>
<evidence type="ECO:0000256" key="2">
    <source>
        <dbReference type="ARBA" id="ARBA00008632"/>
    </source>
</evidence>
<dbReference type="GO" id="GO:0005635">
    <property type="term" value="C:nuclear envelope"/>
    <property type="evidence" value="ECO:0007669"/>
    <property type="project" value="UniProtKB-SubCell"/>
</dbReference>
<evidence type="ECO:0000256" key="6">
    <source>
        <dbReference type="ARBA" id="ARBA00023242"/>
    </source>
</evidence>
<evidence type="ECO:0000313" key="9">
    <source>
        <dbReference type="Proteomes" id="UP000005203"/>
    </source>
</evidence>
<dbReference type="Proteomes" id="UP000005203">
    <property type="component" value="Linkage group LG8"/>
</dbReference>
<dbReference type="OMA" id="TFQNYVA"/>
<dbReference type="RefSeq" id="XP_003249082.2">
    <property type="nucleotide sequence ID" value="XM_003249034.4"/>
</dbReference>
<comment type="subcellular location">
    <subcellularLocation>
        <location evidence="1">Nucleus envelope</location>
    </subcellularLocation>
</comment>
<dbReference type="KEGG" id="ame:100578113"/>
<evidence type="ECO:0000313" key="8">
    <source>
        <dbReference type="EnsemblMetazoa" id="XP_003249082"/>
    </source>
</evidence>
<keyword evidence="4" id="KW-0217">Developmental protein</keyword>
<dbReference type="PANTHER" id="PTHR14482">
    <property type="entry name" value="CHROMOSOME 12 ORF 43 HOMOLOG"/>
    <property type="match status" value="1"/>
</dbReference>
<protein>
    <recommendedName>
        <fullName evidence="3">Protein CUSTOS</fullName>
    </recommendedName>
</protein>
<evidence type="ECO:0000256" key="5">
    <source>
        <dbReference type="ARBA" id="ARBA00022687"/>
    </source>
</evidence>
<accession>A0A7M7GIC4</accession>
<dbReference type="AlphaFoldDB" id="A0A7M7GIC4"/>
<dbReference type="InterPro" id="IPR026694">
    <property type="entry name" value="CUSTOS"/>
</dbReference>
<keyword evidence="5" id="KW-0879">Wnt signaling pathway</keyword>
<dbReference type="EnsemblMetazoa" id="XM_003249034">
    <property type="protein sequence ID" value="XP_003249082"/>
    <property type="gene ID" value="LOC100578113"/>
</dbReference>
<dbReference type="OrthoDB" id="8196889at2759"/>
<dbReference type="PANTHER" id="PTHR14482:SF0">
    <property type="entry name" value="PROTEIN CUSTOS"/>
    <property type="match status" value="1"/>
</dbReference>
<reference evidence="8" key="1">
    <citation type="submission" date="2021-01" db="UniProtKB">
        <authorList>
            <consortium name="EnsemblMetazoa"/>
        </authorList>
    </citation>
    <scope>IDENTIFICATION</scope>
    <source>
        <strain evidence="8">DH4</strain>
    </source>
</reference>
<comment type="similarity">
    <text evidence="2">Belongs to the CUSTOS family.</text>
</comment>
<feature type="region of interest" description="Disordered" evidence="7">
    <location>
        <begin position="1"/>
        <end position="23"/>
    </location>
</feature>
<keyword evidence="6" id="KW-0539">Nucleus</keyword>